<proteinExistence type="predicted"/>
<reference evidence="2 3" key="1">
    <citation type="submission" date="2018-01" db="EMBL/GenBank/DDBJ databases">
        <title>Complete genome sequence of Flavivirga eckloniae ECD14 isolated from seaweed Ecklonia cava.</title>
        <authorList>
            <person name="Lee J.H."/>
            <person name="Baik K.S."/>
            <person name="Seong C.N."/>
        </authorList>
    </citation>
    <scope>NUCLEOTIDE SEQUENCE [LARGE SCALE GENOMIC DNA]</scope>
    <source>
        <strain evidence="2 3">ECD14</strain>
    </source>
</reference>
<protein>
    <submittedName>
        <fullName evidence="2">Uncharacterized protein</fullName>
    </submittedName>
</protein>
<feature type="transmembrane region" description="Helical" evidence="1">
    <location>
        <begin position="32"/>
        <end position="53"/>
    </location>
</feature>
<dbReference type="KEGG" id="fek:C1H87_06240"/>
<gene>
    <name evidence="2" type="ORF">C1H87_06240</name>
</gene>
<dbReference type="RefSeq" id="WP_102754985.1">
    <property type="nucleotide sequence ID" value="NZ_CP025791.1"/>
</dbReference>
<keyword evidence="3" id="KW-1185">Reference proteome</keyword>
<dbReference type="EMBL" id="CP025791">
    <property type="protein sequence ID" value="AUP78329.1"/>
    <property type="molecule type" value="Genomic_DNA"/>
</dbReference>
<accession>A0A2K9PMN2</accession>
<keyword evidence="1" id="KW-1133">Transmembrane helix</keyword>
<dbReference type="Proteomes" id="UP000235826">
    <property type="component" value="Chromosome"/>
</dbReference>
<name>A0A2K9PMN2_9FLAO</name>
<sequence length="270" mass="31436">MNKLIKKDAIEKVKDELSEINEKGKKTRKGRFVVAALGSIPWIGGAIAASSAIHAEKEQGKINDLQKIWLEEHNRKIEELYYTIYQINERLDAAGQDVHERMESEEYLTLVRKGFKEWDNAETFEKKEYIRKLLTNACATDLTTDDLIQLFIEWIRLYHETHFLVIKEIYKTPGVTRGQIWSNLNGSQPREDSLEADLYKLLIRDLSTGGIIRQHREVDYWGNYVKSSTRKSKSGTLTSAFDNEKQYELTELGKKFVHYTMEEVVIKIDE</sequence>
<evidence type="ECO:0000256" key="1">
    <source>
        <dbReference type="SAM" id="Phobius"/>
    </source>
</evidence>
<dbReference type="OrthoDB" id="7834651at2"/>
<evidence type="ECO:0000313" key="2">
    <source>
        <dbReference type="EMBL" id="AUP78329.1"/>
    </source>
</evidence>
<keyword evidence="1" id="KW-0472">Membrane</keyword>
<dbReference type="AlphaFoldDB" id="A0A2K9PMN2"/>
<keyword evidence="1" id="KW-0812">Transmembrane</keyword>
<organism evidence="2 3">
    <name type="scientific">Flavivirga eckloniae</name>
    <dbReference type="NCBI Taxonomy" id="1803846"/>
    <lineage>
        <taxon>Bacteria</taxon>
        <taxon>Pseudomonadati</taxon>
        <taxon>Bacteroidota</taxon>
        <taxon>Flavobacteriia</taxon>
        <taxon>Flavobacteriales</taxon>
        <taxon>Flavobacteriaceae</taxon>
        <taxon>Flavivirga</taxon>
    </lineage>
</organism>
<evidence type="ECO:0000313" key="3">
    <source>
        <dbReference type="Proteomes" id="UP000235826"/>
    </source>
</evidence>